<keyword evidence="8" id="KW-1185">Reference proteome</keyword>
<dbReference type="InterPro" id="IPR051907">
    <property type="entry name" value="DoxX-like_oxidoreductase"/>
</dbReference>
<reference evidence="7 8" key="1">
    <citation type="submission" date="2018-06" db="EMBL/GenBank/DDBJ databases">
        <title>Genomic Encyclopedia of Archaeal and Bacterial Type Strains, Phase II (KMG-II): from individual species to whole genera.</title>
        <authorList>
            <person name="Goeker M."/>
        </authorList>
    </citation>
    <scope>NUCLEOTIDE SEQUENCE [LARGE SCALE GENOMIC DNA]</scope>
    <source>
        <strain evidence="7 8">CFPB 3232</strain>
    </source>
</reference>
<dbReference type="PANTHER" id="PTHR33452">
    <property type="entry name" value="OXIDOREDUCTASE CATD-RELATED"/>
    <property type="match status" value="1"/>
</dbReference>
<evidence type="ECO:0000256" key="1">
    <source>
        <dbReference type="ARBA" id="ARBA00004651"/>
    </source>
</evidence>
<accession>A0A328YTP8</accession>
<sequence>MNTITPTPSPSASSAAAAAATASQSASPTLLTAIRDRLERWISHDLIALACRFSIAGVFWLSGRTKVEGWFTLTDTTFLLFRQDYALPLIPPEWAALMATTAEHVLPILLVLGLGTRLAAAGVLGMTAVIQTFVYPSAWPTHLSWAAPMLVLLGRGPGRWSLDAVFTRVIKSRTAPSRSQG</sequence>
<evidence type="ECO:0000256" key="4">
    <source>
        <dbReference type="ARBA" id="ARBA00022692"/>
    </source>
</evidence>
<protein>
    <submittedName>
        <fullName evidence="7">Putative oxidoreductase</fullName>
    </submittedName>
</protein>
<keyword evidence="6" id="KW-0472">Membrane</keyword>
<evidence type="ECO:0000313" key="8">
    <source>
        <dbReference type="Proteomes" id="UP000248856"/>
    </source>
</evidence>
<proteinExistence type="inferred from homology"/>
<organism evidence="7 8">
    <name type="scientific">Paracidovorax anthurii</name>
    <dbReference type="NCBI Taxonomy" id="78229"/>
    <lineage>
        <taxon>Bacteria</taxon>
        <taxon>Pseudomonadati</taxon>
        <taxon>Pseudomonadota</taxon>
        <taxon>Betaproteobacteria</taxon>
        <taxon>Burkholderiales</taxon>
        <taxon>Comamonadaceae</taxon>
        <taxon>Paracidovorax</taxon>
    </lineage>
</organism>
<evidence type="ECO:0000256" key="3">
    <source>
        <dbReference type="ARBA" id="ARBA00022475"/>
    </source>
</evidence>
<comment type="subcellular location">
    <subcellularLocation>
        <location evidence="1">Cell membrane</location>
        <topology evidence="1">Multi-pass membrane protein</topology>
    </subcellularLocation>
</comment>
<keyword evidence="4" id="KW-0812">Transmembrane</keyword>
<evidence type="ECO:0000256" key="5">
    <source>
        <dbReference type="ARBA" id="ARBA00022989"/>
    </source>
</evidence>
<dbReference type="Pfam" id="PF07681">
    <property type="entry name" value="DoxX"/>
    <property type="match status" value="1"/>
</dbReference>
<name>A0A328YTP8_9BURK</name>
<evidence type="ECO:0000256" key="2">
    <source>
        <dbReference type="ARBA" id="ARBA00006679"/>
    </source>
</evidence>
<dbReference type="GO" id="GO:0005886">
    <property type="term" value="C:plasma membrane"/>
    <property type="evidence" value="ECO:0007669"/>
    <property type="project" value="UniProtKB-SubCell"/>
</dbReference>
<keyword evidence="5" id="KW-1133">Transmembrane helix</keyword>
<dbReference type="RefSeq" id="WP_111880542.1">
    <property type="nucleotide sequence ID" value="NZ_CBCSGC010000033.1"/>
</dbReference>
<dbReference type="OrthoDB" id="121744at2"/>
<comment type="caution">
    <text evidence="7">The sequence shown here is derived from an EMBL/GenBank/DDBJ whole genome shotgun (WGS) entry which is preliminary data.</text>
</comment>
<keyword evidence="3" id="KW-1003">Cell membrane</keyword>
<dbReference type="Proteomes" id="UP000248856">
    <property type="component" value="Unassembled WGS sequence"/>
</dbReference>
<dbReference type="AlphaFoldDB" id="A0A328YTP8"/>
<dbReference type="PANTHER" id="PTHR33452:SF1">
    <property type="entry name" value="INNER MEMBRANE PROTEIN YPHA-RELATED"/>
    <property type="match status" value="1"/>
</dbReference>
<comment type="similarity">
    <text evidence="2">Belongs to the DoxX family.</text>
</comment>
<evidence type="ECO:0000256" key="6">
    <source>
        <dbReference type="ARBA" id="ARBA00023136"/>
    </source>
</evidence>
<dbReference type="InterPro" id="IPR032808">
    <property type="entry name" value="DoxX"/>
</dbReference>
<dbReference type="EMBL" id="QLTA01000047">
    <property type="protein sequence ID" value="RAR76483.1"/>
    <property type="molecule type" value="Genomic_DNA"/>
</dbReference>
<evidence type="ECO:0000313" key="7">
    <source>
        <dbReference type="EMBL" id="RAR76483.1"/>
    </source>
</evidence>
<gene>
    <name evidence="7" type="ORF">AX018_104726</name>
</gene>